<dbReference type="RefSeq" id="WP_171047935.1">
    <property type="nucleotide sequence ID" value="NZ_OCMT01000004.1"/>
</dbReference>
<dbReference type="SUPFAM" id="SSF49842">
    <property type="entry name" value="TNF-like"/>
    <property type="match status" value="1"/>
</dbReference>
<dbReference type="AlphaFoldDB" id="A0A286AE89"/>
<name>A0A286AE89_9SPHI</name>
<dbReference type="Proteomes" id="UP000219281">
    <property type="component" value="Unassembled WGS sequence"/>
</dbReference>
<dbReference type="InterPro" id="IPR008983">
    <property type="entry name" value="Tumour_necrosis_fac-like_dom"/>
</dbReference>
<dbReference type="Gene3D" id="2.60.120.40">
    <property type="match status" value="1"/>
</dbReference>
<reference evidence="4" key="1">
    <citation type="submission" date="2017-09" db="EMBL/GenBank/DDBJ databases">
        <authorList>
            <person name="Varghese N."/>
            <person name="Submissions S."/>
        </authorList>
    </citation>
    <scope>NUCLEOTIDE SEQUENCE [LARGE SCALE GENOMIC DNA]</scope>
    <source>
        <strain evidence="4">CGMCC 1.12803</strain>
    </source>
</reference>
<accession>A0A286AE89</accession>
<evidence type="ECO:0000259" key="2">
    <source>
        <dbReference type="PROSITE" id="PS50871"/>
    </source>
</evidence>
<keyword evidence="4" id="KW-1185">Reference proteome</keyword>
<protein>
    <submittedName>
        <fullName evidence="3">C1q domain-containing protein</fullName>
    </submittedName>
</protein>
<sequence>MKKIVTLLFLVAGFSAMAQNVGINVAVPKATLDVAGTPATVAQTDGFIPPSLTRAQLITKTAYGTDQAGTFIYVSDVTGTTNAATANVIAAGYYSFDGTKWVDFRPKFRGFHVTKNDNIVKSSGTTGPISFTHKVYDNSNWFDLATGQFKPTMAGYYQINASMKMQDGNGGEKSVYLMKNGLVFYRGTSTTGAVASSTVSAMVYLNGTTDFLTLTMFSPGATTTDNSPAYSYFQGYLVSAQ</sequence>
<feature type="chain" id="PRO_5012176813" evidence="1">
    <location>
        <begin position="19"/>
        <end position="241"/>
    </location>
</feature>
<proteinExistence type="predicted"/>
<evidence type="ECO:0000256" key="1">
    <source>
        <dbReference type="SAM" id="SignalP"/>
    </source>
</evidence>
<evidence type="ECO:0000313" key="4">
    <source>
        <dbReference type="Proteomes" id="UP000219281"/>
    </source>
</evidence>
<gene>
    <name evidence="3" type="ORF">SAMN06297358_3923</name>
</gene>
<feature type="signal peptide" evidence="1">
    <location>
        <begin position="1"/>
        <end position="18"/>
    </location>
</feature>
<organism evidence="3 4">
    <name type="scientific">Pedobacter xixiisoli</name>
    <dbReference type="NCBI Taxonomy" id="1476464"/>
    <lineage>
        <taxon>Bacteria</taxon>
        <taxon>Pseudomonadati</taxon>
        <taxon>Bacteroidota</taxon>
        <taxon>Sphingobacteriia</taxon>
        <taxon>Sphingobacteriales</taxon>
        <taxon>Sphingobacteriaceae</taxon>
        <taxon>Pedobacter</taxon>
    </lineage>
</organism>
<evidence type="ECO:0000313" key="3">
    <source>
        <dbReference type="EMBL" id="SOD20210.1"/>
    </source>
</evidence>
<dbReference type="Pfam" id="PF00386">
    <property type="entry name" value="C1q"/>
    <property type="match status" value="1"/>
</dbReference>
<feature type="domain" description="C1q" evidence="2">
    <location>
        <begin position="104"/>
        <end position="241"/>
    </location>
</feature>
<keyword evidence="1" id="KW-0732">Signal</keyword>
<dbReference type="EMBL" id="OCMT01000004">
    <property type="protein sequence ID" value="SOD20210.1"/>
    <property type="molecule type" value="Genomic_DNA"/>
</dbReference>
<dbReference type="InterPro" id="IPR001073">
    <property type="entry name" value="C1q_dom"/>
</dbReference>
<dbReference type="PROSITE" id="PS50871">
    <property type="entry name" value="C1Q"/>
    <property type="match status" value="1"/>
</dbReference>